<feature type="region of interest" description="Disordered" evidence="2">
    <location>
        <begin position="1"/>
        <end position="170"/>
    </location>
</feature>
<evidence type="ECO:0000256" key="1">
    <source>
        <dbReference type="SAM" id="Coils"/>
    </source>
</evidence>
<reference evidence="3 4" key="1">
    <citation type="submission" date="2024-03" db="EMBL/GenBank/DDBJ databases">
        <authorList>
            <person name="Martinez-Hernandez J."/>
        </authorList>
    </citation>
    <scope>NUCLEOTIDE SEQUENCE [LARGE SCALE GENOMIC DNA]</scope>
</reference>
<organism evidence="3 4">
    <name type="scientific">Lupinus luteus</name>
    <name type="common">European yellow lupine</name>
    <dbReference type="NCBI Taxonomy" id="3873"/>
    <lineage>
        <taxon>Eukaryota</taxon>
        <taxon>Viridiplantae</taxon>
        <taxon>Streptophyta</taxon>
        <taxon>Embryophyta</taxon>
        <taxon>Tracheophyta</taxon>
        <taxon>Spermatophyta</taxon>
        <taxon>Magnoliopsida</taxon>
        <taxon>eudicotyledons</taxon>
        <taxon>Gunneridae</taxon>
        <taxon>Pentapetalae</taxon>
        <taxon>rosids</taxon>
        <taxon>fabids</taxon>
        <taxon>Fabales</taxon>
        <taxon>Fabaceae</taxon>
        <taxon>Papilionoideae</taxon>
        <taxon>50 kb inversion clade</taxon>
        <taxon>genistoids sensu lato</taxon>
        <taxon>core genistoids</taxon>
        <taxon>Genisteae</taxon>
        <taxon>Lupinus</taxon>
    </lineage>
</organism>
<feature type="region of interest" description="Disordered" evidence="2">
    <location>
        <begin position="244"/>
        <end position="267"/>
    </location>
</feature>
<dbReference type="AlphaFoldDB" id="A0AAV1VZ21"/>
<dbReference type="InterPro" id="IPR040321">
    <property type="entry name" value="SCD2-like"/>
</dbReference>
<feature type="compositionally biased region" description="Low complexity" evidence="2">
    <location>
        <begin position="155"/>
        <end position="164"/>
    </location>
</feature>
<evidence type="ECO:0000313" key="3">
    <source>
        <dbReference type="EMBL" id="CAL0302256.1"/>
    </source>
</evidence>
<feature type="compositionally biased region" description="Polar residues" evidence="2">
    <location>
        <begin position="111"/>
        <end position="154"/>
    </location>
</feature>
<comment type="caution">
    <text evidence="3">The sequence shown here is derived from an EMBL/GenBank/DDBJ whole genome shotgun (WGS) entry which is preliminary data.</text>
</comment>
<dbReference type="PANTHER" id="PTHR31762">
    <property type="entry name" value="FAS-BINDING FACTOR-LIKE PROTEIN"/>
    <property type="match status" value="1"/>
</dbReference>
<feature type="compositionally biased region" description="Polar residues" evidence="2">
    <location>
        <begin position="35"/>
        <end position="54"/>
    </location>
</feature>
<evidence type="ECO:0008006" key="5">
    <source>
        <dbReference type="Google" id="ProtNLM"/>
    </source>
</evidence>
<evidence type="ECO:0000313" key="4">
    <source>
        <dbReference type="Proteomes" id="UP001497480"/>
    </source>
</evidence>
<evidence type="ECO:0000256" key="2">
    <source>
        <dbReference type="SAM" id="MobiDB-lite"/>
    </source>
</evidence>
<protein>
    <recommendedName>
        <fullName evidence="5">Ripening-regulated protein</fullName>
    </recommendedName>
</protein>
<feature type="compositionally biased region" description="Low complexity" evidence="2">
    <location>
        <begin position="11"/>
        <end position="28"/>
    </location>
</feature>
<proteinExistence type="predicted"/>
<sequence length="639" mass="71514">MDRRRIYERQSSSTRTPVTPTSPVSMSPLNRHSRAGSTGSPAMTNIRRAQNNATKAAAQRLAHVMSHSIDDDNEDDDDIPLDYSTISSGGSIGLGGSRPIRPRSPMKVPTVQEQAPSARSRSPMTVRSIPEQPSSARSRSPATVRSTPEQPQSTRSRSPVSVRVAQEQPQSVRAISSVRSSLSATATANANANVNATFEQPPPPPRPTTPVNYIVEQPSSARPITTNRTLDLSPSARTILVTRSPQPINAYSDQPQQPPSARSLRHSGLSKVVPMVPSSVPITLRPTSSAPIDPPADIRKDRRLSLDLGSMKVRETPSQKRPTTELEDELDMLQEENDNLIEKLRLAEERCEEAESRVRQLEQQAALRNASKNHRGFVDDATLRADAEIARDEATTALEKLRLMTQRMILSREEMEEVALKRCWLARYWGLCVRHEIAETKYKYWSSFSPDPVKVVLAAGEKAKQETDHDFDDTEAERELNELSGEGNIENMLFVEQGLRELTSLKVEEALAVAMAQHRRPNILKAGFSDDLKLPIEGQCDAFELSKEETEDVCFKQAWLTYMWRRAKKHEIEPDIADERLQFWINHNSKTPASQVAVDVERGLVEIKKLGIETQLWEDSRKELDPDGDNSKMPCRTDF</sequence>
<feature type="compositionally biased region" description="Acidic residues" evidence="2">
    <location>
        <begin position="71"/>
        <end position="80"/>
    </location>
</feature>
<accession>A0AAV1VZ21</accession>
<keyword evidence="1" id="KW-0175">Coiled coil</keyword>
<name>A0AAV1VZ21_LUPLU</name>
<gene>
    <name evidence="3" type="ORF">LLUT_LOCUS3316</name>
</gene>
<keyword evidence="4" id="KW-1185">Reference proteome</keyword>
<dbReference type="EMBL" id="CAXHTB010000002">
    <property type="protein sequence ID" value="CAL0302256.1"/>
    <property type="molecule type" value="Genomic_DNA"/>
</dbReference>
<dbReference type="PANTHER" id="PTHR31762:SF10">
    <property type="entry name" value="FAS-BINDING FACTOR-LIKE PROTEIN"/>
    <property type="match status" value="1"/>
</dbReference>
<feature type="compositionally biased region" description="Polar residues" evidence="2">
    <location>
        <begin position="244"/>
        <end position="255"/>
    </location>
</feature>
<feature type="coiled-coil region" evidence="1">
    <location>
        <begin position="323"/>
        <end position="371"/>
    </location>
</feature>
<dbReference type="GO" id="GO:0000911">
    <property type="term" value="P:cytokinesis by cell plate formation"/>
    <property type="evidence" value="ECO:0007669"/>
    <property type="project" value="InterPro"/>
</dbReference>
<dbReference type="Proteomes" id="UP001497480">
    <property type="component" value="Unassembled WGS sequence"/>
</dbReference>